<sequence>MVIFCPYDQLSAKLTSQKRSSVELLQKLTLAYSLLGIKL</sequence>
<dbReference type="AlphaFoldDB" id="A0A2S0T1L2"/>
<name>A0A2S0T1L2_ENTFC</name>
<geneLocation type="plasmid" evidence="1">
    <name>pVEF4_A</name>
</geneLocation>
<accession>A0A2S0T1L2</accession>
<reference evidence="1" key="1">
    <citation type="journal article" date="2018" name="Int. J. Antimicrob. Agents">
        <title>Vancomycin resistance in Enterococcus faecium isolated from Danish chicken meat is located on a pVEF4-like plasmid persisting in poultry for 18 years.</title>
        <authorList>
            <person name="Leinweber H."/>
            <person name="Alotaibi S.M.I."/>
            <person name="Overballe-Petersen S."/>
            <person name="Hansen F."/>
            <person name="Hasman H."/>
            <person name="Bortolaia V."/>
            <person name="Hammerum A.M."/>
            <person name="Ingmer H."/>
        </authorList>
    </citation>
    <scope>NUCLEOTIDE SEQUENCE</scope>
    <source>
        <strain evidence="1">HL1</strain>
        <plasmid evidence="1">pVEF4_A</plasmid>
    </source>
</reference>
<keyword evidence="1" id="KW-0614">Plasmid</keyword>
<proteinExistence type="predicted"/>
<protein>
    <submittedName>
        <fullName evidence="1">Uncharacterized protein</fullName>
    </submittedName>
</protein>
<evidence type="ECO:0000313" key="1">
    <source>
        <dbReference type="EMBL" id="AWB15740.1"/>
    </source>
</evidence>
<organism evidence="1">
    <name type="scientific">Enterococcus faecium</name>
    <name type="common">Streptococcus faecium</name>
    <dbReference type="NCBI Taxonomy" id="1352"/>
    <lineage>
        <taxon>Bacteria</taxon>
        <taxon>Bacillati</taxon>
        <taxon>Bacillota</taxon>
        <taxon>Bacilli</taxon>
        <taxon>Lactobacillales</taxon>
        <taxon>Enterococcaceae</taxon>
        <taxon>Enterococcus</taxon>
    </lineage>
</organism>
<dbReference type="EMBL" id="MG674582">
    <property type="protein sequence ID" value="AWB15740.1"/>
    <property type="molecule type" value="Genomic_DNA"/>
</dbReference>